<reference evidence="1 2" key="1">
    <citation type="journal article" date="2012" name="Genome Biol.">
        <title>Sequencing three crocodilian genomes to illuminate the evolution of archosaurs and amniotes.</title>
        <authorList>
            <person name="St John J.A."/>
            <person name="Braun E.L."/>
            <person name="Isberg S.R."/>
            <person name="Miles L.G."/>
            <person name="Chong A.Y."/>
            <person name="Gongora J."/>
            <person name="Dalzell P."/>
            <person name="Moran C."/>
            <person name="Bed'hom B."/>
            <person name="Abzhanov A."/>
            <person name="Burgess S.C."/>
            <person name="Cooksey A.M."/>
            <person name="Castoe T.A."/>
            <person name="Crawford N.G."/>
            <person name="Densmore L.D."/>
            <person name="Drew J.C."/>
            <person name="Edwards S.V."/>
            <person name="Faircloth B.C."/>
            <person name="Fujita M.K."/>
            <person name="Greenwold M.J."/>
            <person name="Hoffmann F.G."/>
            <person name="Howard J.M."/>
            <person name="Iguchi T."/>
            <person name="Janes D.E."/>
            <person name="Khan S.Y."/>
            <person name="Kohno S."/>
            <person name="de Koning A.J."/>
            <person name="Lance S.L."/>
            <person name="McCarthy F.M."/>
            <person name="McCormack J.E."/>
            <person name="Merchant M.E."/>
            <person name="Peterson D.G."/>
            <person name="Pollock D.D."/>
            <person name="Pourmand N."/>
            <person name="Raney B.J."/>
            <person name="Roessler K.A."/>
            <person name="Sanford J.R."/>
            <person name="Sawyer R.H."/>
            <person name="Schmidt C.J."/>
            <person name="Triplett E.W."/>
            <person name="Tuberville T.D."/>
            <person name="Venegas-Anaya M."/>
            <person name="Howard J.T."/>
            <person name="Jarvis E.D."/>
            <person name="Guillette L.J.Jr."/>
            <person name="Glenn T.C."/>
            <person name="Green R.E."/>
            <person name="Ray D.A."/>
        </authorList>
    </citation>
    <scope>NUCLEOTIDE SEQUENCE [LARGE SCALE GENOMIC DNA]</scope>
    <source>
        <strain evidence="1">KSC_2009_1</strain>
    </source>
</reference>
<protein>
    <submittedName>
        <fullName evidence="1">Uncharacterized protein</fullName>
    </submittedName>
</protein>
<gene>
    <name evidence="1" type="ORF">Y1Q_0007827</name>
</gene>
<comment type="caution">
    <text evidence="1">The sequence shown here is derived from an EMBL/GenBank/DDBJ whole genome shotgun (WGS) entry which is preliminary data.</text>
</comment>
<dbReference type="Proteomes" id="UP000050525">
    <property type="component" value="Unassembled WGS sequence"/>
</dbReference>
<dbReference type="AlphaFoldDB" id="A0A151N735"/>
<name>A0A151N735_ALLMI</name>
<keyword evidence="2" id="KW-1185">Reference proteome</keyword>
<accession>A0A151N735</accession>
<sequence>MLFSQYLCFPSIPLKSTPPGGIRIGKNLISYSTLQGRETFVLQTEDSELLALPPSDCDGRSGEHLISESK</sequence>
<evidence type="ECO:0000313" key="2">
    <source>
        <dbReference type="Proteomes" id="UP000050525"/>
    </source>
</evidence>
<organism evidence="1 2">
    <name type="scientific">Alligator mississippiensis</name>
    <name type="common">American alligator</name>
    <dbReference type="NCBI Taxonomy" id="8496"/>
    <lineage>
        <taxon>Eukaryota</taxon>
        <taxon>Metazoa</taxon>
        <taxon>Chordata</taxon>
        <taxon>Craniata</taxon>
        <taxon>Vertebrata</taxon>
        <taxon>Euteleostomi</taxon>
        <taxon>Archelosauria</taxon>
        <taxon>Archosauria</taxon>
        <taxon>Crocodylia</taxon>
        <taxon>Alligatoridae</taxon>
        <taxon>Alligatorinae</taxon>
        <taxon>Alligator</taxon>
    </lineage>
</organism>
<proteinExistence type="predicted"/>
<evidence type="ECO:0000313" key="1">
    <source>
        <dbReference type="EMBL" id="KYO32654.1"/>
    </source>
</evidence>
<dbReference type="EMBL" id="AKHW03003905">
    <property type="protein sequence ID" value="KYO32654.1"/>
    <property type="molecule type" value="Genomic_DNA"/>
</dbReference>